<accession>A0ABW8ZZD6</accession>
<dbReference type="Proteomes" id="UP001629249">
    <property type="component" value="Unassembled WGS sequence"/>
</dbReference>
<dbReference type="EMBL" id="JAQQFN010000028">
    <property type="protein sequence ID" value="MFL9887478.1"/>
    <property type="molecule type" value="Genomic_DNA"/>
</dbReference>
<protein>
    <submittedName>
        <fullName evidence="3">XdhC family protein</fullName>
    </submittedName>
</protein>
<proteinExistence type="predicted"/>
<feature type="domain" description="XdhC Rossmann" evidence="2">
    <location>
        <begin position="160"/>
        <end position="301"/>
    </location>
</feature>
<dbReference type="Pfam" id="PF13478">
    <property type="entry name" value="XdhC_C"/>
    <property type="match status" value="1"/>
</dbReference>
<keyword evidence="4" id="KW-1185">Reference proteome</keyword>
<evidence type="ECO:0000259" key="2">
    <source>
        <dbReference type="Pfam" id="PF13478"/>
    </source>
</evidence>
<name>A0ABW8ZZD6_9BURK</name>
<sequence length="324" mass="34980">MFEAASSWLSSGFNVWLYTVVRTWGSSPRPIGSVMALRDDGRVVGSVSGGCIEDDLIHQLQTKGPPGETRPSIIVYGLNADEAHRFGLPCGGTLQLVQERLGTKSGLDTLLRALREGRIVRRTLRLSTGETHLADASDEPGAIRFDKTTLSTVHGPTWRMLLIGGGYLSAYVSMMAIPLGYAVTLCDPRPEYVAELEIPGVNVVRTMPDDAVIEMKLDARSAVIALTHDPKLDDFALIEALETRAFYVGAIGSRRNSDARRERLSLFGLRDAALANLRCPVGLYLGGNSPPEIALSIIADVTARRNGIPITELADVRLGKTIAG</sequence>
<evidence type="ECO:0000313" key="4">
    <source>
        <dbReference type="Proteomes" id="UP001629249"/>
    </source>
</evidence>
<feature type="domain" description="XdhC- CoxI" evidence="1">
    <location>
        <begin position="8"/>
        <end position="62"/>
    </location>
</feature>
<dbReference type="InterPro" id="IPR003777">
    <property type="entry name" value="XdhC_CoxI"/>
</dbReference>
<dbReference type="InterPro" id="IPR052698">
    <property type="entry name" value="MoCofactor_Util/Proc"/>
</dbReference>
<dbReference type="Pfam" id="PF02625">
    <property type="entry name" value="XdhC_CoxI"/>
    <property type="match status" value="1"/>
</dbReference>
<comment type="caution">
    <text evidence="3">The sequence shown here is derived from an EMBL/GenBank/DDBJ whole genome shotgun (WGS) entry which is preliminary data.</text>
</comment>
<dbReference type="InterPro" id="IPR027051">
    <property type="entry name" value="XdhC_Rossmann_dom"/>
</dbReference>
<reference evidence="3 4" key="1">
    <citation type="journal article" date="2024" name="Chem. Sci.">
        <title>Discovery of megapolipeptins by genome mining of a Burkholderiales bacteria collection.</title>
        <authorList>
            <person name="Paulo B.S."/>
            <person name="Recchia M.J.J."/>
            <person name="Lee S."/>
            <person name="Fergusson C.H."/>
            <person name="Romanowski S.B."/>
            <person name="Hernandez A."/>
            <person name="Krull N."/>
            <person name="Liu D.Y."/>
            <person name="Cavanagh H."/>
            <person name="Bos A."/>
            <person name="Gray C.A."/>
            <person name="Murphy B.T."/>
            <person name="Linington R.G."/>
            <person name="Eustaquio A.S."/>
        </authorList>
    </citation>
    <scope>NUCLEOTIDE SEQUENCE [LARGE SCALE GENOMIC DNA]</scope>
    <source>
        <strain evidence="3 4">RL16-012-BIC-B</strain>
    </source>
</reference>
<gene>
    <name evidence="3" type="ORF">PQR66_30900</name>
</gene>
<evidence type="ECO:0000259" key="1">
    <source>
        <dbReference type="Pfam" id="PF02625"/>
    </source>
</evidence>
<organism evidence="3 4">
    <name type="scientific">Paraburkholderia agricolaris</name>
    <dbReference type="NCBI Taxonomy" id="2152888"/>
    <lineage>
        <taxon>Bacteria</taxon>
        <taxon>Pseudomonadati</taxon>
        <taxon>Pseudomonadota</taxon>
        <taxon>Betaproteobacteria</taxon>
        <taxon>Burkholderiales</taxon>
        <taxon>Burkholderiaceae</taxon>
        <taxon>Paraburkholderia</taxon>
    </lineage>
</organism>
<evidence type="ECO:0000313" key="3">
    <source>
        <dbReference type="EMBL" id="MFL9887478.1"/>
    </source>
</evidence>
<dbReference type="PANTHER" id="PTHR30388:SF4">
    <property type="entry name" value="MOLYBDENUM COFACTOR INSERTION CHAPERONE PAOD"/>
    <property type="match status" value="1"/>
</dbReference>
<dbReference type="Gene3D" id="3.40.50.720">
    <property type="entry name" value="NAD(P)-binding Rossmann-like Domain"/>
    <property type="match status" value="1"/>
</dbReference>
<dbReference type="PANTHER" id="PTHR30388">
    <property type="entry name" value="ALDEHYDE OXIDOREDUCTASE MOLYBDENUM COFACTOR ASSEMBLY PROTEIN"/>
    <property type="match status" value="1"/>
</dbReference>